<keyword evidence="2" id="KW-0489">Methyltransferase</keyword>
<dbReference type="EMBL" id="FMZV01000013">
    <property type="protein sequence ID" value="SDE06844.1"/>
    <property type="molecule type" value="Genomic_DNA"/>
</dbReference>
<keyword evidence="2" id="KW-0808">Transferase</keyword>
<evidence type="ECO:0000313" key="2">
    <source>
        <dbReference type="EMBL" id="SDE06844.1"/>
    </source>
</evidence>
<dbReference type="InterPro" id="IPR013216">
    <property type="entry name" value="Methyltransf_11"/>
</dbReference>
<gene>
    <name evidence="2" type="ORF">SAMN04488239_113124</name>
</gene>
<dbReference type="InterPro" id="IPR029063">
    <property type="entry name" value="SAM-dependent_MTases_sf"/>
</dbReference>
<dbReference type="PANTHER" id="PTHR43591">
    <property type="entry name" value="METHYLTRANSFERASE"/>
    <property type="match status" value="1"/>
</dbReference>
<organism evidence="2 3">
    <name type="scientific">Ruegeria marina</name>
    <dbReference type="NCBI Taxonomy" id="639004"/>
    <lineage>
        <taxon>Bacteria</taxon>
        <taxon>Pseudomonadati</taxon>
        <taxon>Pseudomonadota</taxon>
        <taxon>Alphaproteobacteria</taxon>
        <taxon>Rhodobacterales</taxon>
        <taxon>Roseobacteraceae</taxon>
        <taxon>Ruegeria</taxon>
    </lineage>
</organism>
<dbReference type="PANTHER" id="PTHR43591:SF24">
    <property type="entry name" value="2-METHOXY-6-POLYPRENYL-1,4-BENZOQUINOL METHYLASE, MITOCHONDRIAL"/>
    <property type="match status" value="1"/>
</dbReference>
<dbReference type="CDD" id="cd02440">
    <property type="entry name" value="AdoMet_MTases"/>
    <property type="match status" value="1"/>
</dbReference>
<dbReference type="Pfam" id="PF08241">
    <property type="entry name" value="Methyltransf_11"/>
    <property type="match status" value="1"/>
</dbReference>
<name>A0A1G6ZVT6_9RHOB</name>
<sequence>MNLVRLNEEVGARMTAYEGFAELETRGWSDDGIVAGYVKQFAEASDMAVPSILSSLGNGGGRVLDLCCGQGNVTQALAKAGYAVTGADFSARMLSHARDRFPAGVFVEADAQDLPFEAGAFDTVVCSFGLMHIPDQPRALSEIRRVLKPKGRFVMTSWCGPDVSPVFQVFYSSVQEHGDASVKMPDSPDFHRFANAEMARSILSDAGFDIEQQRIIDCFWMLDAPDTLAEIFQNGAPRGGYLLSRQPEENNAAIKAAVADKVRNRFADGDRWRAPMPASLILARVR</sequence>
<proteinExistence type="predicted"/>
<evidence type="ECO:0000313" key="3">
    <source>
        <dbReference type="Proteomes" id="UP000199628"/>
    </source>
</evidence>
<dbReference type="Gene3D" id="3.40.50.150">
    <property type="entry name" value="Vaccinia Virus protein VP39"/>
    <property type="match status" value="1"/>
</dbReference>
<feature type="domain" description="Methyltransferase type 11" evidence="1">
    <location>
        <begin position="64"/>
        <end position="155"/>
    </location>
</feature>
<keyword evidence="2" id="KW-0830">Ubiquinone</keyword>
<dbReference type="AlphaFoldDB" id="A0A1G6ZVT6"/>
<keyword evidence="3" id="KW-1185">Reference proteome</keyword>
<dbReference type="STRING" id="639004.SAMN04488239_113124"/>
<dbReference type="Proteomes" id="UP000199628">
    <property type="component" value="Unassembled WGS sequence"/>
</dbReference>
<protein>
    <submittedName>
        <fullName evidence="2">Ubiquinone/menaquinone biosynthesis C-methylase UbiE</fullName>
    </submittedName>
</protein>
<reference evidence="3" key="1">
    <citation type="submission" date="2016-10" db="EMBL/GenBank/DDBJ databases">
        <authorList>
            <person name="Varghese N."/>
            <person name="Submissions S."/>
        </authorList>
    </citation>
    <scope>NUCLEOTIDE SEQUENCE [LARGE SCALE GENOMIC DNA]</scope>
    <source>
        <strain evidence="3">CGMCC 1.9108</strain>
    </source>
</reference>
<dbReference type="SUPFAM" id="SSF53335">
    <property type="entry name" value="S-adenosyl-L-methionine-dependent methyltransferases"/>
    <property type="match status" value="1"/>
</dbReference>
<evidence type="ECO:0000259" key="1">
    <source>
        <dbReference type="Pfam" id="PF08241"/>
    </source>
</evidence>
<dbReference type="GO" id="GO:0032259">
    <property type="term" value="P:methylation"/>
    <property type="evidence" value="ECO:0007669"/>
    <property type="project" value="UniProtKB-KW"/>
</dbReference>
<accession>A0A1G6ZVT6</accession>
<dbReference type="GO" id="GO:0008757">
    <property type="term" value="F:S-adenosylmethionine-dependent methyltransferase activity"/>
    <property type="evidence" value="ECO:0007669"/>
    <property type="project" value="InterPro"/>
</dbReference>
<dbReference type="OrthoDB" id="8153637at2"/>